<keyword evidence="4" id="KW-1185">Reference proteome</keyword>
<reference evidence="3" key="1">
    <citation type="submission" date="2020-10" db="EMBL/GenBank/DDBJ databases">
        <title>Chromosome-scale genome assembly of the Allis shad, Alosa alosa.</title>
        <authorList>
            <person name="Margot Z."/>
            <person name="Christophe K."/>
            <person name="Cabau C."/>
            <person name="Louis A."/>
            <person name="Berthelot C."/>
            <person name="Parey E."/>
            <person name="Roest Crollius H."/>
            <person name="Montfort J."/>
            <person name="Robinson-Rechavi M."/>
            <person name="Bucao C."/>
            <person name="Bouchez O."/>
            <person name="Gislard M."/>
            <person name="Lluch J."/>
            <person name="Milhes M."/>
            <person name="Lampietro C."/>
            <person name="Lopez Roques C."/>
            <person name="Donnadieu C."/>
            <person name="Braasch I."/>
            <person name="Desvignes T."/>
            <person name="Postlethwait J."/>
            <person name="Bobe J."/>
            <person name="Guiguen Y."/>
        </authorList>
    </citation>
    <scope>NUCLEOTIDE SEQUENCE</scope>
    <source>
        <strain evidence="3">M-15738</strain>
        <tissue evidence="3">Blood</tissue>
    </source>
</reference>
<sequence length="253" mass="28114">MDGKLKQSRRSRSQRERGRRRDSAGRDARNLSPSSCSDREQTPGMDHASQNGKKAPRSHSTSSTRAPRPPRRKRRESSSQEEDIIDGFAIASFVSLECLEKKNGSMKMPDRKERWEKPMVKRQREEQANGVADGVDPAENGFDECAASLERDRERVKERLLKKTYSKKNKRFKGFPGRPGRNLEEEAMQELSKPHRSNSRDRLSESSTHSLSGRGYSVPRALPRTLGGLSGTRPARATAGNRALAGGKGGGAG</sequence>
<comment type="caution">
    <text evidence="3">The sequence shown here is derived from an EMBL/GenBank/DDBJ whole genome shotgun (WGS) entry which is preliminary data.</text>
</comment>
<feature type="compositionally biased region" description="Basic and acidic residues" evidence="2">
    <location>
        <begin position="101"/>
        <end position="127"/>
    </location>
</feature>
<proteinExistence type="predicted"/>
<evidence type="ECO:0000256" key="2">
    <source>
        <dbReference type="SAM" id="MobiDB-lite"/>
    </source>
</evidence>
<evidence type="ECO:0000313" key="3">
    <source>
        <dbReference type="EMBL" id="KAG5280884.1"/>
    </source>
</evidence>
<dbReference type="PANTHER" id="PTHR14429:SF20">
    <property type="entry name" value="FIBROSIN-1-LIKE PROTEIN"/>
    <property type="match status" value="1"/>
</dbReference>
<protein>
    <recommendedName>
        <fullName evidence="5">Fibrosin-1-like protein</fullName>
    </recommendedName>
</protein>
<feature type="compositionally biased region" description="Basic and acidic residues" evidence="2">
    <location>
        <begin position="13"/>
        <end position="29"/>
    </location>
</feature>
<feature type="region of interest" description="Disordered" evidence="2">
    <location>
        <begin position="101"/>
        <end position="140"/>
    </location>
</feature>
<feature type="compositionally biased region" description="Basic residues" evidence="2">
    <location>
        <begin position="162"/>
        <end position="173"/>
    </location>
</feature>
<evidence type="ECO:0008006" key="5">
    <source>
        <dbReference type="Google" id="ProtNLM"/>
    </source>
</evidence>
<feature type="compositionally biased region" description="Basic residues" evidence="2">
    <location>
        <begin position="1"/>
        <end position="12"/>
    </location>
</feature>
<dbReference type="Proteomes" id="UP000823561">
    <property type="component" value="Chromosome 5"/>
</dbReference>
<keyword evidence="1" id="KW-0597">Phosphoprotein</keyword>
<evidence type="ECO:0000313" key="4">
    <source>
        <dbReference type="Proteomes" id="UP000823561"/>
    </source>
</evidence>
<dbReference type="EMBL" id="JADWDJ010000005">
    <property type="protein sequence ID" value="KAG5280884.1"/>
    <property type="molecule type" value="Genomic_DNA"/>
</dbReference>
<name>A0AAV6H2N1_9TELE</name>
<dbReference type="AlphaFoldDB" id="A0AAV6H2N1"/>
<evidence type="ECO:0000256" key="1">
    <source>
        <dbReference type="ARBA" id="ARBA00022553"/>
    </source>
</evidence>
<feature type="region of interest" description="Disordered" evidence="2">
    <location>
        <begin position="160"/>
        <end position="253"/>
    </location>
</feature>
<dbReference type="PANTHER" id="PTHR14429">
    <property type="entry name" value="FIBROSIN FAMILY MEMBER"/>
    <property type="match status" value="1"/>
</dbReference>
<gene>
    <name evidence="3" type="ORF">AALO_G00065070</name>
</gene>
<feature type="region of interest" description="Disordered" evidence="2">
    <location>
        <begin position="1"/>
        <end position="86"/>
    </location>
</feature>
<dbReference type="InterPro" id="IPR023246">
    <property type="entry name" value="AUTS2"/>
</dbReference>
<organism evidence="3 4">
    <name type="scientific">Alosa alosa</name>
    <name type="common">allis shad</name>
    <dbReference type="NCBI Taxonomy" id="278164"/>
    <lineage>
        <taxon>Eukaryota</taxon>
        <taxon>Metazoa</taxon>
        <taxon>Chordata</taxon>
        <taxon>Craniata</taxon>
        <taxon>Vertebrata</taxon>
        <taxon>Euteleostomi</taxon>
        <taxon>Actinopterygii</taxon>
        <taxon>Neopterygii</taxon>
        <taxon>Teleostei</taxon>
        <taxon>Clupei</taxon>
        <taxon>Clupeiformes</taxon>
        <taxon>Clupeoidei</taxon>
        <taxon>Clupeidae</taxon>
        <taxon>Alosa</taxon>
    </lineage>
</organism>
<accession>A0AAV6H2N1</accession>